<dbReference type="EMBL" id="APOH01000021">
    <property type="protein sequence ID" value="ENU18646.1"/>
    <property type="molecule type" value="Genomic_DNA"/>
</dbReference>
<dbReference type="PATRIC" id="fig|1217715.3.peg.2711"/>
<proteinExistence type="predicted"/>
<dbReference type="Proteomes" id="UP000013086">
    <property type="component" value="Unassembled WGS sequence"/>
</dbReference>
<dbReference type="RefSeq" id="WP_004649376.1">
    <property type="nucleotide sequence ID" value="NZ_KB849166.1"/>
</dbReference>
<organism evidence="1 2">
    <name type="scientific">Acinetobacter bohemicus ANC 3994</name>
    <dbReference type="NCBI Taxonomy" id="1217715"/>
    <lineage>
        <taxon>Bacteria</taxon>
        <taxon>Pseudomonadati</taxon>
        <taxon>Pseudomonadota</taxon>
        <taxon>Gammaproteobacteria</taxon>
        <taxon>Moraxellales</taxon>
        <taxon>Moraxellaceae</taxon>
        <taxon>Acinetobacter</taxon>
    </lineage>
</organism>
<name>N8NW96_9GAMM</name>
<sequence>MMLINLQVIPAINANADAILTSDKGLSIKGQVKEESIAIPCRVRLHEKITGRIIADKSTDSNGFFEFDHLNLTTFYAIAYHPISNYNALIFDNLIPK</sequence>
<gene>
    <name evidence="1" type="ORF">F994_02773</name>
</gene>
<protein>
    <recommendedName>
        <fullName evidence="3">Carboxypeptidase regulatory-like domain-containing protein</fullName>
    </recommendedName>
</protein>
<dbReference type="AlphaFoldDB" id="N8NW96"/>
<reference evidence="1 2" key="1">
    <citation type="submission" date="2013-02" db="EMBL/GenBank/DDBJ databases">
        <title>The Genome Sequence of Acinetobacter sp. ANC 3994.</title>
        <authorList>
            <consortium name="The Broad Institute Genome Sequencing Platform"/>
            <consortium name="The Broad Institute Genome Sequencing Center for Infectious Disease"/>
            <person name="Cerqueira G."/>
            <person name="Feldgarden M."/>
            <person name="Courvalin P."/>
            <person name="Perichon B."/>
            <person name="Grillot-Courvalin C."/>
            <person name="Clermont D."/>
            <person name="Rocha E."/>
            <person name="Yoon E.-J."/>
            <person name="Nemec A."/>
            <person name="Walker B."/>
            <person name="Young S.K."/>
            <person name="Zeng Q."/>
            <person name="Gargeya S."/>
            <person name="Fitzgerald M."/>
            <person name="Haas B."/>
            <person name="Abouelleil A."/>
            <person name="Alvarado L."/>
            <person name="Arachchi H.M."/>
            <person name="Berlin A.M."/>
            <person name="Chapman S.B."/>
            <person name="Dewar J."/>
            <person name="Goldberg J."/>
            <person name="Griggs A."/>
            <person name="Gujja S."/>
            <person name="Hansen M."/>
            <person name="Howarth C."/>
            <person name="Imamovic A."/>
            <person name="Larimer J."/>
            <person name="McCowan C."/>
            <person name="Murphy C."/>
            <person name="Neiman D."/>
            <person name="Pearson M."/>
            <person name="Priest M."/>
            <person name="Roberts A."/>
            <person name="Saif S."/>
            <person name="Shea T."/>
            <person name="Sisk P."/>
            <person name="Sykes S."/>
            <person name="Wortman J."/>
            <person name="Nusbaum C."/>
            <person name="Birren B."/>
        </authorList>
    </citation>
    <scope>NUCLEOTIDE SEQUENCE [LARGE SCALE GENOMIC DNA]</scope>
    <source>
        <strain evidence="1 2">ANC 3994</strain>
    </source>
</reference>
<evidence type="ECO:0000313" key="2">
    <source>
        <dbReference type="Proteomes" id="UP000013086"/>
    </source>
</evidence>
<evidence type="ECO:0008006" key="3">
    <source>
        <dbReference type="Google" id="ProtNLM"/>
    </source>
</evidence>
<evidence type="ECO:0000313" key="1">
    <source>
        <dbReference type="EMBL" id="ENU18646.1"/>
    </source>
</evidence>
<comment type="caution">
    <text evidence="1">The sequence shown here is derived from an EMBL/GenBank/DDBJ whole genome shotgun (WGS) entry which is preliminary data.</text>
</comment>
<accession>N8NW96</accession>
<dbReference type="eggNOG" id="ENOG50303G2">
    <property type="taxonomic scope" value="Bacteria"/>
</dbReference>
<dbReference type="HOGENOM" id="CLU_2366480_0_0_6"/>